<evidence type="ECO:0000256" key="8">
    <source>
        <dbReference type="SAM" id="Phobius"/>
    </source>
</evidence>
<dbReference type="GO" id="GO:0043093">
    <property type="term" value="P:FtsZ-dependent cytokinesis"/>
    <property type="evidence" value="ECO:0007669"/>
    <property type="project" value="UniProtKB-UniRule"/>
</dbReference>
<gene>
    <name evidence="7" type="primary">ftsB</name>
    <name evidence="9" type="ORF">ABA45_06685</name>
</gene>
<dbReference type="AlphaFoldDB" id="A0A0H4I3B9"/>
<sequence>MAEPSPSTFFSPIKLIWAFIIVLVLLLQVRLWIGEGSFAQVWALEQAIAEQQEDNDTLATRNERLYAEVRNLRNEQGAVEERARIDLGLIRNDETFFLVVDQ</sequence>
<dbReference type="InterPro" id="IPR007060">
    <property type="entry name" value="FtsL/DivIC"/>
</dbReference>
<keyword evidence="6 7" id="KW-0131">Cell cycle</keyword>
<dbReference type="PANTHER" id="PTHR37485">
    <property type="entry name" value="CELL DIVISION PROTEIN FTSB"/>
    <property type="match status" value="1"/>
</dbReference>
<dbReference type="Proteomes" id="UP000036406">
    <property type="component" value="Chromosome"/>
</dbReference>
<dbReference type="EMBL" id="CP011494">
    <property type="protein sequence ID" value="AKO52145.1"/>
    <property type="molecule type" value="Genomic_DNA"/>
</dbReference>
<keyword evidence="1 7" id="KW-1003">Cell membrane</keyword>
<keyword evidence="7" id="KW-0997">Cell inner membrane</keyword>
<dbReference type="PANTHER" id="PTHR37485:SF1">
    <property type="entry name" value="CELL DIVISION PROTEIN FTSB"/>
    <property type="match status" value="1"/>
</dbReference>
<feature type="topological domain" description="Cytoplasmic" evidence="7">
    <location>
        <begin position="1"/>
        <end position="15"/>
    </location>
</feature>
<dbReference type="GO" id="GO:0032153">
    <property type="term" value="C:cell division site"/>
    <property type="evidence" value="ECO:0007669"/>
    <property type="project" value="UniProtKB-UniRule"/>
</dbReference>
<dbReference type="RefSeq" id="WP_048384839.1">
    <property type="nucleotide sequence ID" value="NZ_CP011494.1"/>
</dbReference>
<evidence type="ECO:0000256" key="7">
    <source>
        <dbReference type="HAMAP-Rule" id="MF_00599"/>
    </source>
</evidence>
<feature type="transmembrane region" description="Helical" evidence="8">
    <location>
        <begin position="15"/>
        <end position="33"/>
    </location>
</feature>
<dbReference type="InterPro" id="IPR023081">
    <property type="entry name" value="Cell_div_FtsB"/>
</dbReference>
<keyword evidence="7" id="KW-0175">Coiled coil</keyword>
<keyword evidence="5 7" id="KW-0472">Membrane</keyword>
<protein>
    <recommendedName>
        <fullName evidence="7">Cell division protein FtsB</fullName>
    </recommendedName>
</protein>
<evidence type="ECO:0000256" key="2">
    <source>
        <dbReference type="ARBA" id="ARBA00022618"/>
    </source>
</evidence>
<comment type="function">
    <text evidence="7">Essential cell division protein. May link together the upstream cell division proteins, which are predominantly cytoplasmic, with the downstream cell division proteins, which are predominantly periplasmic.</text>
</comment>
<evidence type="ECO:0000256" key="6">
    <source>
        <dbReference type="ARBA" id="ARBA00023306"/>
    </source>
</evidence>
<accession>A0A0H4I3B9</accession>
<dbReference type="PATRIC" id="fig|330734.3.peg.1409"/>
<evidence type="ECO:0000256" key="1">
    <source>
        <dbReference type="ARBA" id="ARBA00022475"/>
    </source>
</evidence>
<reference evidence="9 10" key="1">
    <citation type="submission" date="2015-05" db="EMBL/GenBank/DDBJ databases">
        <title>Complete genome of Marinobacter psychrophilus strain 20041T isolated from sea-ice of the Canadian Basin.</title>
        <authorList>
            <person name="Song L."/>
            <person name="Ren L."/>
            <person name="Yu Y."/>
            <person name="Wang X."/>
        </authorList>
    </citation>
    <scope>NUCLEOTIDE SEQUENCE [LARGE SCALE GENOMIC DNA]</scope>
    <source>
        <strain evidence="9 10">20041</strain>
    </source>
</reference>
<comment type="subcellular location">
    <subcellularLocation>
        <location evidence="7">Cell inner membrane</location>
        <topology evidence="7">Single-pass type II membrane protein</topology>
    </subcellularLocation>
    <text evidence="7">Localizes to the division septum.</text>
</comment>
<keyword evidence="4 7" id="KW-1133">Transmembrane helix</keyword>
<dbReference type="GO" id="GO:0030428">
    <property type="term" value="C:cell septum"/>
    <property type="evidence" value="ECO:0007669"/>
    <property type="project" value="TreeGrafter"/>
</dbReference>
<evidence type="ECO:0000256" key="3">
    <source>
        <dbReference type="ARBA" id="ARBA00022692"/>
    </source>
</evidence>
<dbReference type="GO" id="GO:0005886">
    <property type="term" value="C:plasma membrane"/>
    <property type="evidence" value="ECO:0007669"/>
    <property type="project" value="UniProtKB-SubCell"/>
</dbReference>
<dbReference type="STRING" id="330734.ABA45_06685"/>
<dbReference type="KEGG" id="mpq:ABA45_06685"/>
<proteinExistence type="inferred from homology"/>
<keyword evidence="2 7" id="KW-0132">Cell division</keyword>
<dbReference type="Pfam" id="PF04977">
    <property type="entry name" value="DivIC"/>
    <property type="match status" value="1"/>
</dbReference>
<name>A0A0H4I3B9_9GAMM</name>
<evidence type="ECO:0000256" key="5">
    <source>
        <dbReference type="ARBA" id="ARBA00023136"/>
    </source>
</evidence>
<comment type="similarity">
    <text evidence="7">Belongs to the FtsB family.</text>
</comment>
<evidence type="ECO:0000313" key="9">
    <source>
        <dbReference type="EMBL" id="AKO52145.1"/>
    </source>
</evidence>
<evidence type="ECO:0000313" key="10">
    <source>
        <dbReference type="Proteomes" id="UP000036406"/>
    </source>
</evidence>
<comment type="subunit">
    <text evidence="7">Part of a complex composed of FtsB, FtsL and FtsQ.</text>
</comment>
<feature type="coiled-coil region" evidence="7">
    <location>
        <begin position="48"/>
        <end position="82"/>
    </location>
</feature>
<dbReference type="HAMAP" id="MF_00599">
    <property type="entry name" value="FtsB"/>
    <property type="match status" value="1"/>
</dbReference>
<feature type="topological domain" description="Periplasmic" evidence="7">
    <location>
        <begin position="34"/>
        <end position="102"/>
    </location>
</feature>
<organism evidence="9 10">
    <name type="scientific">Marinobacter psychrophilus</name>
    <dbReference type="NCBI Taxonomy" id="330734"/>
    <lineage>
        <taxon>Bacteria</taxon>
        <taxon>Pseudomonadati</taxon>
        <taxon>Pseudomonadota</taxon>
        <taxon>Gammaproteobacteria</taxon>
        <taxon>Pseudomonadales</taxon>
        <taxon>Marinobacteraceae</taxon>
        <taxon>Marinobacter</taxon>
    </lineage>
</organism>
<evidence type="ECO:0000256" key="4">
    <source>
        <dbReference type="ARBA" id="ARBA00022989"/>
    </source>
</evidence>
<keyword evidence="10" id="KW-1185">Reference proteome</keyword>
<keyword evidence="3 7" id="KW-0812">Transmembrane</keyword>